<evidence type="ECO:0000313" key="1">
    <source>
        <dbReference type="EMBL" id="MCQ1060283.1"/>
    </source>
</evidence>
<dbReference type="EMBL" id="JANEYT010000063">
    <property type="protein sequence ID" value="MCQ1060283.1"/>
    <property type="molecule type" value="Genomic_DNA"/>
</dbReference>
<dbReference type="Proteomes" id="UP001524460">
    <property type="component" value="Unassembled WGS sequence"/>
</dbReference>
<gene>
    <name evidence="1" type="ORF">NHN17_19755</name>
</gene>
<proteinExistence type="predicted"/>
<organism evidence="1 2">
    <name type="scientific">Photobacterium pectinilyticum</name>
    <dbReference type="NCBI Taxonomy" id="2906793"/>
    <lineage>
        <taxon>Bacteria</taxon>
        <taxon>Pseudomonadati</taxon>
        <taxon>Pseudomonadota</taxon>
        <taxon>Gammaproteobacteria</taxon>
        <taxon>Vibrionales</taxon>
        <taxon>Vibrionaceae</taxon>
        <taxon>Photobacterium</taxon>
    </lineage>
</organism>
<sequence length="65" mass="7972">MKPSDIEIYYSHMHFKEKEQQELLDSCYSDYGEKIEEIFMPVHNFFIEKEHELIDAEYLANQSYF</sequence>
<reference evidence="1 2" key="1">
    <citation type="submission" date="2022-07" db="EMBL/GenBank/DDBJ databases">
        <title>Photobacterium pectinilyticum sp. nov., a marine bacterium isolated from surface seawater of Qingdao offshore.</title>
        <authorList>
            <person name="Wang X."/>
        </authorList>
    </citation>
    <scope>NUCLEOTIDE SEQUENCE [LARGE SCALE GENOMIC DNA]</scope>
    <source>
        <strain evidence="1 2">ZSDE20</strain>
    </source>
</reference>
<evidence type="ECO:0000313" key="2">
    <source>
        <dbReference type="Proteomes" id="UP001524460"/>
    </source>
</evidence>
<protein>
    <submittedName>
        <fullName evidence="1">Uncharacterized protein</fullName>
    </submittedName>
</protein>
<accession>A0ABT1N6B0</accession>
<comment type="caution">
    <text evidence="1">The sequence shown here is derived from an EMBL/GenBank/DDBJ whole genome shotgun (WGS) entry which is preliminary data.</text>
</comment>
<dbReference type="RefSeq" id="WP_255044364.1">
    <property type="nucleotide sequence ID" value="NZ_JANEYT010000063.1"/>
</dbReference>
<keyword evidence="2" id="KW-1185">Reference proteome</keyword>
<name>A0ABT1N6B0_9GAMM</name>